<feature type="domain" description="UPF0029" evidence="3">
    <location>
        <begin position="158"/>
        <end position="210"/>
    </location>
</feature>
<dbReference type="Proteomes" id="UP000011867">
    <property type="component" value="Chromosome"/>
</dbReference>
<dbReference type="eggNOG" id="arCOG03107">
    <property type="taxonomic scope" value="Archaea"/>
</dbReference>
<dbReference type="AlphaFoldDB" id="M1XQB6"/>
<dbReference type="EMBL" id="HF582854">
    <property type="protein sequence ID" value="CCQ36314.1"/>
    <property type="molecule type" value="Genomic_DNA"/>
</dbReference>
<keyword evidence="5" id="KW-1185">Reference proteome</keyword>
<dbReference type="PANTHER" id="PTHR16301:SF20">
    <property type="entry name" value="IMPACT FAMILY MEMBER YIGZ"/>
    <property type="match status" value="1"/>
</dbReference>
<dbReference type="GO" id="GO:0006446">
    <property type="term" value="P:regulation of translational initiation"/>
    <property type="evidence" value="ECO:0007669"/>
    <property type="project" value="TreeGrafter"/>
</dbReference>
<dbReference type="InterPro" id="IPR020569">
    <property type="entry name" value="UPF0029_Impact_CS"/>
</dbReference>
<dbReference type="KEGG" id="nmo:Nmlp_2134"/>
<dbReference type="InterPro" id="IPR036956">
    <property type="entry name" value="Impact_N_sf"/>
</dbReference>
<reference evidence="4 5" key="1">
    <citation type="journal article" date="2013" name="Genome Announc.">
        <title>Genome of the haloarchaeon Natronomonas moolapensis, a neutrophilic member of a previously haloalkaliphilic genus.</title>
        <authorList>
            <person name="Dyall-Smith M.L."/>
            <person name="Pfeiffer F."/>
            <person name="Oberwinkler T."/>
            <person name="Klee K."/>
            <person name="Rampp M."/>
            <person name="Palm P."/>
            <person name="Gross K."/>
            <person name="Schuster S.C."/>
            <person name="Oesterhelt D."/>
        </authorList>
    </citation>
    <scope>NUCLEOTIDE SEQUENCE [LARGE SCALE GENOMIC DNA]</scope>
    <source>
        <strain evidence="5">DSM 18674 / JCM 14361 / 8.8.11</strain>
    </source>
</reference>
<dbReference type="PROSITE" id="PS00910">
    <property type="entry name" value="UPF0029"/>
    <property type="match status" value="1"/>
</dbReference>
<sequence>MTVPNTDAGGDAGGDADTDVYATIAGRATSRFTVQGSEFVGHASPAETVEAAEAFVDSIREQYADATHNVPAYRVRADPFREYASDDGEPSGSAGKPMLSVLAGRDLENVCVVVTRYFGGTELGVGGLVRAYSAATKDALDAAETVRRRPRRRFRAVVDYDDSGTVRGILESEDADFEADYGERVVFDVTVPVLAAADLLDRLRSATSDRIEVDDG</sequence>
<dbReference type="OrthoDB" id="121633at2157"/>
<evidence type="ECO:0000313" key="4">
    <source>
        <dbReference type="EMBL" id="CCQ36314.1"/>
    </source>
</evidence>
<dbReference type="PANTHER" id="PTHR16301">
    <property type="entry name" value="IMPACT-RELATED"/>
    <property type="match status" value="1"/>
</dbReference>
<comment type="similarity">
    <text evidence="1">Belongs to the IMPACT family.</text>
</comment>
<dbReference type="STRING" id="268739.Nmlp_2134"/>
<evidence type="ECO:0000259" key="3">
    <source>
        <dbReference type="Pfam" id="PF09186"/>
    </source>
</evidence>
<dbReference type="SUPFAM" id="SSF54211">
    <property type="entry name" value="Ribosomal protein S5 domain 2-like"/>
    <property type="match status" value="1"/>
</dbReference>
<feature type="domain" description="Impact N-terminal" evidence="2">
    <location>
        <begin position="36"/>
        <end position="140"/>
    </location>
</feature>
<dbReference type="HOGENOM" id="CLU_083552_1_1_2"/>
<dbReference type="Gene3D" id="3.30.230.30">
    <property type="entry name" value="Impact, N-terminal domain"/>
    <property type="match status" value="1"/>
</dbReference>
<protein>
    <submittedName>
        <fullName evidence="4">IMPACT family protein</fullName>
    </submittedName>
</protein>
<evidence type="ECO:0000313" key="5">
    <source>
        <dbReference type="Proteomes" id="UP000011867"/>
    </source>
</evidence>
<gene>
    <name evidence="4" type="ordered locus">Nmlp_2134</name>
</gene>
<dbReference type="GO" id="GO:0005737">
    <property type="term" value="C:cytoplasm"/>
    <property type="evidence" value="ECO:0007669"/>
    <property type="project" value="TreeGrafter"/>
</dbReference>
<accession>M1XQB6</accession>
<name>M1XQB6_NATM8</name>
<dbReference type="Pfam" id="PF09186">
    <property type="entry name" value="DUF1949"/>
    <property type="match status" value="1"/>
</dbReference>
<organism evidence="4 5">
    <name type="scientific">Natronomonas moolapensis (strain DSM 18674 / CECT 7526 / JCM 14361 / 8.8.11)</name>
    <dbReference type="NCBI Taxonomy" id="268739"/>
    <lineage>
        <taxon>Archaea</taxon>
        <taxon>Methanobacteriati</taxon>
        <taxon>Methanobacteriota</taxon>
        <taxon>Stenosarchaea group</taxon>
        <taxon>Halobacteria</taxon>
        <taxon>Halobacteriales</taxon>
        <taxon>Natronomonadaceae</taxon>
        <taxon>Natronomonas</taxon>
    </lineage>
</organism>
<dbReference type="SUPFAM" id="SSF54980">
    <property type="entry name" value="EF-G C-terminal domain-like"/>
    <property type="match status" value="1"/>
</dbReference>
<dbReference type="InterPro" id="IPR015269">
    <property type="entry name" value="UPF0029_Impact_C"/>
</dbReference>
<evidence type="ECO:0000259" key="2">
    <source>
        <dbReference type="Pfam" id="PF01205"/>
    </source>
</evidence>
<evidence type="ECO:0000256" key="1">
    <source>
        <dbReference type="ARBA" id="ARBA00007665"/>
    </source>
</evidence>
<dbReference type="InterPro" id="IPR001498">
    <property type="entry name" value="Impact_N"/>
</dbReference>
<dbReference type="Pfam" id="PF01205">
    <property type="entry name" value="Impact_N"/>
    <property type="match status" value="1"/>
</dbReference>
<dbReference type="InterPro" id="IPR020568">
    <property type="entry name" value="Ribosomal_Su5_D2-typ_SF"/>
</dbReference>
<dbReference type="InterPro" id="IPR023582">
    <property type="entry name" value="Impact"/>
</dbReference>
<proteinExistence type="inferred from homology"/>
<dbReference type="InterPro" id="IPR035647">
    <property type="entry name" value="EFG_III/V"/>
</dbReference>